<dbReference type="GeneID" id="97558431"/>
<evidence type="ECO:0000313" key="3">
    <source>
        <dbReference type="Proteomes" id="UP000076796"/>
    </source>
</evidence>
<dbReference type="KEGG" id="pglu:A3958_09865"/>
<evidence type="ECO:0000256" key="1">
    <source>
        <dbReference type="SAM" id="SignalP"/>
    </source>
</evidence>
<keyword evidence="1" id="KW-0732">Signal</keyword>
<dbReference type="Proteomes" id="UP000076796">
    <property type="component" value="Unassembled WGS sequence"/>
</dbReference>
<gene>
    <name evidence="2" type="ORF">AWU65_10290</name>
</gene>
<feature type="signal peptide" evidence="1">
    <location>
        <begin position="1"/>
        <end position="21"/>
    </location>
</feature>
<sequence length="361" mass="40196">MNKKFAAIMLTLLLTVTVVLSGCAKKEEPKAAMTNAATNAMKMTSYEMKSKFVIEDLQVNIPAVEGDPSVTQAMTMLKNAEVTLDGIYQAEPMQTEMNMGINLKGDMAMSINIDMVMTNEKIYVKVPSIPMLPFPEDVVGKYLVMDMKELAEQSGETFSPESLDTEKSQKFVNEILEALLSEYDQAKYFKDINVKDAALPEGVDAKQVVQFFVTNDTLNEALDILVNKVAPKVVDIAAKDEYRELLGLTQEDIDAAKAEVSAVNQDEFKAGLDEIQKYLKINTFNINTAIDKKDFPAYQDVVLNVDFNDPETNENVKLAVKGSTQYNNINGKQEFKIGIPKDADVITMEQFEESMSQMGTY</sequence>
<dbReference type="STRING" id="59843.A3958_09865"/>
<organism evidence="2 3">
    <name type="scientific">Paenibacillus glucanolyticus</name>
    <dbReference type="NCBI Taxonomy" id="59843"/>
    <lineage>
        <taxon>Bacteria</taxon>
        <taxon>Bacillati</taxon>
        <taxon>Bacillota</taxon>
        <taxon>Bacilli</taxon>
        <taxon>Bacillales</taxon>
        <taxon>Paenibacillaceae</taxon>
        <taxon>Paenibacillus</taxon>
    </lineage>
</organism>
<dbReference type="AlphaFoldDB" id="A0A163J0N6"/>
<proteinExistence type="predicted"/>
<dbReference type="EMBL" id="LWMH01000001">
    <property type="protein sequence ID" value="KZS46282.1"/>
    <property type="molecule type" value="Genomic_DNA"/>
</dbReference>
<accession>A0A163J0N6</accession>
<dbReference type="RefSeq" id="WP_006207469.1">
    <property type="nucleotide sequence ID" value="NZ_CBCSBX010000022.1"/>
</dbReference>
<feature type="chain" id="PRO_5038662884" description="Lipoprotein" evidence="1">
    <location>
        <begin position="22"/>
        <end position="361"/>
    </location>
</feature>
<evidence type="ECO:0000313" key="2">
    <source>
        <dbReference type="EMBL" id="KZS46282.1"/>
    </source>
</evidence>
<evidence type="ECO:0008006" key="4">
    <source>
        <dbReference type="Google" id="ProtNLM"/>
    </source>
</evidence>
<name>A0A163J0N6_9BACL</name>
<protein>
    <recommendedName>
        <fullName evidence="4">Lipoprotein</fullName>
    </recommendedName>
</protein>
<keyword evidence="3" id="KW-1185">Reference proteome</keyword>
<reference evidence="2" key="1">
    <citation type="journal article" date="2016" name="Genome Announc.">
        <title>Draft genomes of two strains of Paenibacillus glucanolyticus with capability to degrade lignocellulose.</title>
        <authorList>
            <person name="Mathews S.L."/>
            <person name="Pawlak J."/>
            <person name="Grunden A.M."/>
        </authorList>
    </citation>
    <scope>NUCLEOTIDE SEQUENCE [LARGE SCALE GENOMIC DNA]</scope>
    <source>
        <strain evidence="2">SLM1</strain>
    </source>
</reference>
<dbReference type="PROSITE" id="PS51257">
    <property type="entry name" value="PROKAR_LIPOPROTEIN"/>
    <property type="match status" value="1"/>
</dbReference>
<dbReference type="OrthoDB" id="2657915at2"/>
<comment type="caution">
    <text evidence="2">The sequence shown here is derived from an EMBL/GenBank/DDBJ whole genome shotgun (WGS) entry which is preliminary data.</text>
</comment>